<evidence type="ECO:0000313" key="2">
    <source>
        <dbReference type="Proteomes" id="UP001232584"/>
    </source>
</evidence>
<keyword evidence="2" id="KW-1185">Reference proteome</keyword>
<gene>
    <name evidence="1" type="ORF">QOZ92_001026</name>
</gene>
<sequence length="30" mass="3957">MSFFEHRFIFEYKLEEKEDIAHKKEMEMFW</sequence>
<comment type="caution">
    <text evidence="1">The sequence shown here is derived from an EMBL/GenBank/DDBJ whole genome shotgun (WGS) entry which is preliminary data.</text>
</comment>
<dbReference type="EMBL" id="JAUSWG010000003">
    <property type="protein sequence ID" value="MDQ0555913.1"/>
    <property type="molecule type" value="Genomic_DNA"/>
</dbReference>
<protein>
    <submittedName>
        <fullName evidence="1">Uncharacterized protein</fullName>
    </submittedName>
</protein>
<organism evidence="1 2">
    <name type="scientific">Paraclostridium ghonii</name>
    <dbReference type="NCBI Taxonomy" id="29358"/>
    <lineage>
        <taxon>Bacteria</taxon>
        <taxon>Bacillati</taxon>
        <taxon>Bacillota</taxon>
        <taxon>Clostridia</taxon>
        <taxon>Peptostreptococcales</taxon>
        <taxon>Peptostreptococcaceae</taxon>
        <taxon>Paraclostridium</taxon>
    </lineage>
</organism>
<reference evidence="1 2" key="1">
    <citation type="submission" date="2023-07" db="EMBL/GenBank/DDBJ databases">
        <title>Genomic Encyclopedia of Type Strains, Phase IV (KMG-IV): sequencing the most valuable type-strain genomes for metagenomic binning, comparative biology and taxonomic classification.</title>
        <authorList>
            <person name="Goeker M."/>
        </authorList>
    </citation>
    <scope>NUCLEOTIDE SEQUENCE [LARGE SCALE GENOMIC DNA]</scope>
    <source>
        <strain evidence="1 2">DSM 15049</strain>
    </source>
</reference>
<accession>A0ABU0MYC6</accession>
<name>A0ABU0MYC6_9FIRM</name>
<proteinExistence type="predicted"/>
<dbReference type="Proteomes" id="UP001232584">
    <property type="component" value="Unassembled WGS sequence"/>
</dbReference>
<evidence type="ECO:0000313" key="1">
    <source>
        <dbReference type="EMBL" id="MDQ0555913.1"/>
    </source>
</evidence>